<evidence type="ECO:0000256" key="1">
    <source>
        <dbReference type="SAM" id="Phobius"/>
    </source>
</evidence>
<dbReference type="PANTHER" id="PTHR34606:SF15">
    <property type="entry name" value="BON DOMAIN-CONTAINING PROTEIN"/>
    <property type="match status" value="1"/>
</dbReference>
<dbReference type="Proteomes" id="UP000241912">
    <property type="component" value="Unassembled WGS sequence"/>
</dbReference>
<feature type="domain" description="BON" evidence="2">
    <location>
        <begin position="57"/>
        <end position="124"/>
    </location>
</feature>
<sequence length="124" mass="13756">MKLVANSDFDGFLENVMKKQIIYKIHRSLIMACLFIIFGVSGCAGFNPKAVEEAPREDIILAMKIKAKLIEIEELKAAAIHVEVTNGWVVISGFVDTRSQRQLAASIAQQVANVKQVDNQIKVK</sequence>
<dbReference type="PROSITE" id="PS50914">
    <property type="entry name" value="BON"/>
    <property type="match status" value="1"/>
</dbReference>
<evidence type="ECO:0000313" key="3">
    <source>
        <dbReference type="EMBL" id="PSJ16378.1"/>
    </source>
</evidence>
<evidence type="ECO:0000259" key="2">
    <source>
        <dbReference type="PROSITE" id="PS50914"/>
    </source>
</evidence>
<dbReference type="AlphaFoldDB" id="A0A2P7NSH0"/>
<accession>A0A2P7NSH0</accession>
<evidence type="ECO:0000313" key="4">
    <source>
        <dbReference type="Proteomes" id="UP000241912"/>
    </source>
</evidence>
<dbReference type="OrthoDB" id="8549473at2"/>
<comment type="caution">
    <text evidence="3">The sequence shown here is derived from an EMBL/GenBank/DDBJ whole genome shotgun (WGS) entry which is preliminary data.</text>
</comment>
<dbReference type="EMBL" id="PXXU01000054">
    <property type="protein sequence ID" value="PSJ16378.1"/>
    <property type="molecule type" value="Genomic_DNA"/>
</dbReference>
<dbReference type="InterPro" id="IPR007055">
    <property type="entry name" value="BON_dom"/>
</dbReference>
<keyword evidence="1" id="KW-1133">Transmembrane helix</keyword>
<organism evidence="3 4">
    <name type="scientific">Nitrosomonas supralitoralis</name>
    <dbReference type="NCBI Taxonomy" id="2116706"/>
    <lineage>
        <taxon>Bacteria</taxon>
        <taxon>Pseudomonadati</taxon>
        <taxon>Pseudomonadota</taxon>
        <taxon>Betaproteobacteria</taxon>
        <taxon>Nitrosomonadales</taxon>
        <taxon>Nitrosomonadaceae</taxon>
        <taxon>Nitrosomonas</taxon>
    </lineage>
</organism>
<dbReference type="InterPro" id="IPR051686">
    <property type="entry name" value="Lipoprotein_DolP"/>
</dbReference>
<keyword evidence="4" id="KW-1185">Reference proteome</keyword>
<dbReference type="PANTHER" id="PTHR34606">
    <property type="entry name" value="BON DOMAIN-CONTAINING PROTEIN"/>
    <property type="match status" value="1"/>
</dbReference>
<protein>
    <recommendedName>
        <fullName evidence="2">BON domain-containing protein</fullName>
    </recommendedName>
</protein>
<dbReference type="Pfam" id="PF04972">
    <property type="entry name" value="BON"/>
    <property type="match status" value="1"/>
</dbReference>
<gene>
    <name evidence="3" type="ORF">C7H79_13820</name>
</gene>
<dbReference type="Gene3D" id="3.30.1340.30">
    <property type="match status" value="1"/>
</dbReference>
<feature type="transmembrane region" description="Helical" evidence="1">
    <location>
        <begin position="28"/>
        <end position="47"/>
    </location>
</feature>
<reference evidence="3 4" key="1">
    <citation type="submission" date="2018-03" db="EMBL/GenBank/DDBJ databases">
        <title>Draft genome of Nitrosomonas supralitoralis APG5.</title>
        <authorList>
            <person name="Urakawa H."/>
            <person name="Lopez J.V."/>
        </authorList>
    </citation>
    <scope>NUCLEOTIDE SEQUENCE [LARGE SCALE GENOMIC DNA]</scope>
    <source>
        <strain evidence="3 4">APG5</strain>
    </source>
</reference>
<keyword evidence="1" id="KW-0472">Membrane</keyword>
<proteinExistence type="predicted"/>
<name>A0A2P7NSH0_9PROT</name>
<keyword evidence="1" id="KW-0812">Transmembrane</keyword>